<accession>A0A2G5CAB4</accession>
<proteinExistence type="inferred from homology"/>
<dbReference type="EMBL" id="KZ305089">
    <property type="protein sequence ID" value="PIA28216.1"/>
    <property type="molecule type" value="Genomic_DNA"/>
</dbReference>
<dbReference type="STRING" id="218851.A0A2G5CAB4"/>
<dbReference type="AlphaFoldDB" id="A0A2G5CAB4"/>
<dbReference type="Proteomes" id="UP000230069">
    <property type="component" value="Unassembled WGS sequence"/>
</dbReference>
<evidence type="ECO:0000259" key="3">
    <source>
        <dbReference type="PROSITE" id="PS50053"/>
    </source>
</evidence>
<keyword evidence="5" id="KW-1185">Reference proteome</keyword>
<sequence>MSTVSKRKRGEDSKETSMNHPNHVNLKVKGLDGTEVCYRVKRNLPLGQLLNTYCERQSLEFKTVAFLLNGKRIKERHTPAQLHMEDGDEIDAMLHQGGGGPEV</sequence>
<dbReference type="PANTHER" id="PTHR10562">
    <property type="entry name" value="SMALL UBIQUITIN-RELATED MODIFIER"/>
    <property type="match status" value="1"/>
</dbReference>
<name>A0A2G5CAB4_AQUCA</name>
<protein>
    <recommendedName>
        <fullName evidence="1">Small ubiquitin-related modifier</fullName>
        <shortName evidence="1">SUMO</shortName>
    </recommendedName>
</protein>
<dbReference type="SUPFAM" id="SSF54236">
    <property type="entry name" value="Ubiquitin-like"/>
    <property type="match status" value="1"/>
</dbReference>
<organism evidence="4 5">
    <name type="scientific">Aquilegia coerulea</name>
    <name type="common">Rocky mountain columbine</name>
    <dbReference type="NCBI Taxonomy" id="218851"/>
    <lineage>
        <taxon>Eukaryota</taxon>
        <taxon>Viridiplantae</taxon>
        <taxon>Streptophyta</taxon>
        <taxon>Embryophyta</taxon>
        <taxon>Tracheophyta</taxon>
        <taxon>Spermatophyta</taxon>
        <taxon>Magnoliopsida</taxon>
        <taxon>Ranunculales</taxon>
        <taxon>Ranunculaceae</taxon>
        <taxon>Thalictroideae</taxon>
        <taxon>Aquilegia</taxon>
    </lineage>
</organism>
<feature type="region of interest" description="Disordered" evidence="2">
    <location>
        <begin position="1"/>
        <end position="26"/>
    </location>
</feature>
<keyword evidence="1" id="KW-0833">Ubl conjugation pathway</keyword>
<gene>
    <name evidence="4" type="ORF">AQUCO_07200098v1</name>
</gene>
<dbReference type="SMART" id="SM00213">
    <property type="entry name" value="UBQ"/>
    <property type="match status" value="1"/>
</dbReference>
<evidence type="ECO:0000256" key="1">
    <source>
        <dbReference type="RuleBase" id="RU361190"/>
    </source>
</evidence>
<dbReference type="InParanoid" id="A0A2G5CAB4"/>
<dbReference type="PROSITE" id="PS50053">
    <property type="entry name" value="UBIQUITIN_2"/>
    <property type="match status" value="1"/>
</dbReference>
<dbReference type="InterPro" id="IPR022617">
    <property type="entry name" value="Rad60/SUMO-like_dom"/>
</dbReference>
<evidence type="ECO:0000256" key="2">
    <source>
        <dbReference type="SAM" id="MobiDB-lite"/>
    </source>
</evidence>
<comment type="similarity">
    <text evidence="1">Belongs to the ubiquitin family. SUMO subfamily.</text>
</comment>
<reference evidence="4 5" key="1">
    <citation type="submission" date="2017-09" db="EMBL/GenBank/DDBJ databases">
        <title>WGS assembly of Aquilegia coerulea Goldsmith.</title>
        <authorList>
            <person name="Hodges S."/>
            <person name="Kramer E."/>
            <person name="Nordborg M."/>
            <person name="Tomkins J."/>
            <person name="Borevitz J."/>
            <person name="Derieg N."/>
            <person name="Yan J."/>
            <person name="Mihaltcheva S."/>
            <person name="Hayes R.D."/>
            <person name="Rokhsar D."/>
        </authorList>
    </citation>
    <scope>NUCLEOTIDE SEQUENCE [LARGE SCALE GENOMIC DNA]</scope>
    <source>
        <strain evidence="5">cv. Goldsmith</strain>
    </source>
</reference>
<feature type="domain" description="Ubiquitin-like" evidence="3">
    <location>
        <begin position="24"/>
        <end position="99"/>
    </location>
</feature>
<evidence type="ECO:0000313" key="4">
    <source>
        <dbReference type="EMBL" id="PIA28216.1"/>
    </source>
</evidence>
<keyword evidence="1" id="KW-0539">Nucleus</keyword>
<evidence type="ECO:0000313" key="5">
    <source>
        <dbReference type="Proteomes" id="UP000230069"/>
    </source>
</evidence>
<dbReference type="Gene3D" id="3.10.20.90">
    <property type="entry name" value="Phosphatidylinositol 3-kinase Catalytic Subunit, Chain A, domain 1"/>
    <property type="match status" value="1"/>
</dbReference>
<dbReference type="GO" id="GO:0005634">
    <property type="term" value="C:nucleus"/>
    <property type="evidence" value="ECO:0007669"/>
    <property type="project" value="UniProtKB-SubCell"/>
</dbReference>
<comment type="subcellular location">
    <subcellularLocation>
        <location evidence="1">Nucleus</location>
    </subcellularLocation>
</comment>
<dbReference type="OrthoDB" id="442921at2759"/>
<dbReference type="InterPro" id="IPR029071">
    <property type="entry name" value="Ubiquitin-like_domsf"/>
</dbReference>
<dbReference type="Pfam" id="PF11976">
    <property type="entry name" value="Rad60-SLD"/>
    <property type="match status" value="1"/>
</dbReference>
<dbReference type="InterPro" id="IPR000626">
    <property type="entry name" value="Ubiquitin-like_dom"/>
</dbReference>